<keyword evidence="6 14" id="KW-0479">Metal-binding</keyword>
<name>A0A0W1A6F2_9GAMM</name>
<dbReference type="GO" id="GO:0005829">
    <property type="term" value="C:cytosol"/>
    <property type="evidence" value="ECO:0007669"/>
    <property type="project" value="TreeGrafter"/>
</dbReference>
<dbReference type="EC" id="3.5.4.5" evidence="4 15"/>
<keyword evidence="18" id="KW-1185">Reference proteome</keyword>
<dbReference type="PROSITE" id="PS51747">
    <property type="entry name" value="CYT_DCMP_DEAMINASES_2"/>
    <property type="match status" value="1"/>
</dbReference>
<dbReference type="GO" id="GO:0004126">
    <property type="term" value="F:cytidine deaminase activity"/>
    <property type="evidence" value="ECO:0007669"/>
    <property type="project" value="UniProtKB-UniRule"/>
</dbReference>
<feature type="binding site" evidence="14">
    <location>
        <position position="91"/>
    </location>
    <ligand>
        <name>Zn(2+)</name>
        <dbReference type="ChEBI" id="CHEBI:29105"/>
        <note>catalytic</note>
    </ligand>
</feature>
<evidence type="ECO:0000256" key="8">
    <source>
        <dbReference type="ARBA" id="ARBA00022833"/>
    </source>
</evidence>
<dbReference type="GO" id="GO:0008270">
    <property type="term" value="F:zinc ion binding"/>
    <property type="evidence" value="ECO:0007669"/>
    <property type="project" value="UniProtKB-UniRule"/>
</dbReference>
<dbReference type="STRING" id="45076.Lwor_2148"/>
<comment type="catalytic activity">
    <reaction evidence="11 15">
        <text>cytidine + H2O + H(+) = uridine + NH4(+)</text>
        <dbReference type="Rhea" id="RHEA:16069"/>
        <dbReference type="ChEBI" id="CHEBI:15377"/>
        <dbReference type="ChEBI" id="CHEBI:15378"/>
        <dbReference type="ChEBI" id="CHEBI:16704"/>
        <dbReference type="ChEBI" id="CHEBI:17562"/>
        <dbReference type="ChEBI" id="CHEBI:28938"/>
        <dbReference type="EC" id="3.5.4.5"/>
    </reaction>
</comment>
<evidence type="ECO:0000256" key="4">
    <source>
        <dbReference type="ARBA" id="ARBA00012783"/>
    </source>
</evidence>
<comment type="function">
    <text evidence="2 15">This enzyme scavenges exogenous and endogenous cytidine and 2'-deoxycytidine for UMP synthesis.</text>
</comment>
<evidence type="ECO:0000313" key="18">
    <source>
        <dbReference type="Proteomes" id="UP000054662"/>
    </source>
</evidence>
<dbReference type="InterPro" id="IPR050202">
    <property type="entry name" value="Cyt/Deoxycyt_deaminase"/>
</dbReference>
<dbReference type="PROSITE" id="PS00903">
    <property type="entry name" value="CYT_DCMP_DEAMINASES_1"/>
    <property type="match status" value="1"/>
</dbReference>
<gene>
    <name evidence="17" type="primary">cdd</name>
    <name evidence="17" type="ORF">Lwor_2148</name>
</gene>
<feature type="binding site" evidence="14">
    <location>
        <position position="88"/>
    </location>
    <ligand>
        <name>Zn(2+)</name>
        <dbReference type="ChEBI" id="CHEBI:29105"/>
        <note>catalytic</note>
    </ligand>
</feature>
<evidence type="ECO:0000256" key="2">
    <source>
        <dbReference type="ARBA" id="ARBA00003949"/>
    </source>
</evidence>
<organism evidence="17 18">
    <name type="scientific">Legionella worsleiensis</name>
    <dbReference type="NCBI Taxonomy" id="45076"/>
    <lineage>
        <taxon>Bacteria</taxon>
        <taxon>Pseudomonadati</taxon>
        <taxon>Pseudomonadota</taxon>
        <taxon>Gammaproteobacteria</taxon>
        <taxon>Legionellales</taxon>
        <taxon>Legionellaceae</taxon>
        <taxon>Legionella</taxon>
    </lineage>
</organism>
<protein>
    <recommendedName>
        <fullName evidence="5 15">Cytidine deaminase</fullName>
        <ecNumber evidence="4 15">3.5.4.5</ecNumber>
    </recommendedName>
    <alternativeName>
        <fullName evidence="9 15">Cytidine aminohydrolase</fullName>
    </alternativeName>
</protein>
<comment type="caution">
    <text evidence="17">The sequence shown here is derived from an EMBL/GenBank/DDBJ whole genome shotgun (WGS) entry which is preliminary data.</text>
</comment>
<dbReference type="SUPFAM" id="SSF53927">
    <property type="entry name" value="Cytidine deaminase-like"/>
    <property type="match status" value="1"/>
</dbReference>
<dbReference type="InterPro" id="IPR006262">
    <property type="entry name" value="Cyt_deam_tetra"/>
</dbReference>
<evidence type="ECO:0000256" key="9">
    <source>
        <dbReference type="ARBA" id="ARBA00032005"/>
    </source>
</evidence>
<dbReference type="FunFam" id="3.40.140.10:FF:000008">
    <property type="entry name" value="Cytidine deaminase"/>
    <property type="match status" value="1"/>
</dbReference>
<dbReference type="InterPro" id="IPR002125">
    <property type="entry name" value="CMP_dCMP_dom"/>
</dbReference>
<dbReference type="AlphaFoldDB" id="A0A0W1A6F2"/>
<dbReference type="NCBIfam" id="NF004064">
    <property type="entry name" value="PRK05578.1"/>
    <property type="match status" value="1"/>
</dbReference>
<evidence type="ECO:0000256" key="7">
    <source>
        <dbReference type="ARBA" id="ARBA00022801"/>
    </source>
</evidence>
<dbReference type="Proteomes" id="UP000054662">
    <property type="component" value="Unassembled WGS sequence"/>
</dbReference>
<evidence type="ECO:0000256" key="6">
    <source>
        <dbReference type="ARBA" id="ARBA00022723"/>
    </source>
</evidence>
<evidence type="ECO:0000256" key="1">
    <source>
        <dbReference type="ARBA" id="ARBA00001947"/>
    </source>
</evidence>
<feature type="binding site" evidence="13">
    <location>
        <begin position="44"/>
        <end position="50"/>
    </location>
    <ligand>
        <name>substrate</name>
    </ligand>
</feature>
<dbReference type="GO" id="GO:0042802">
    <property type="term" value="F:identical protein binding"/>
    <property type="evidence" value="ECO:0007669"/>
    <property type="project" value="UniProtKB-ARBA"/>
</dbReference>
<evidence type="ECO:0000256" key="10">
    <source>
        <dbReference type="ARBA" id="ARBA00049252"/>
    </source>
</evidence>
<dbReference type="InterPro" id="IPR016193">
    <property type="entry name" value="Cytidine_deaminase-like"/>
</dbReference>
<evidence type="ECO:0000259" key="16">
    <source>
        <dbReference type="PROSITE" id="PS51747"/>
    </source>
</evidence>
<dbReference type="EMBL" id="LNZC01000027">
    <property type="protein sequence ID" value="KTD76923.1"/>
    <property type="molecule type" value="Genomic_DNA"/>
</dbReference>
<evidence type="ECO:0000256" key="15">
    <source>
        <dbReference type="RuleBase" id="RU364006"/>
    </source>
</evidence>
<dbReference type="Gene3D" id="3.40.140.10">
    <property type="entry name" value="Cytidine Deaminase, domain 2"/>
    <property type="match status" value="1"/>
</dbReference>
<dbReference type="CDD" id="cd01283">
    <property type="entry name" value="cytidine_deaminase"/>
    <property type="match status" value="1"/>
</dbReference>
<feature type="binding site" evidence="14">
    <location>
        <position position="55"/>
    </location>
    <ligand>
        <name>Zn(2+)</name>
        <dbReference type="ChEBI" id="CHEBI:29105"/>
        <note>catalytic</note>
    </ligand>
</feature>
<dbReference type="Pfam" id="PF00383">
    <property type="entry name" value="dCMP_cyt_deam_1"/>
    <property type="match status" value="1"/>
</dbReference>
<evidence type="ECO:0000256" key="14">
    <source>
        <dbReference type="PIRSR" id="PIRSR606262-3"/>
    </source>
</evidence>
<dbReference type="PANTHER" id="PTHR11644:SF2">
    <property type="entry name" value="CYTIDINE DEAMINASE"/>
    <property type="match status" value="1"/>
</dbReference>
<keyword evidence="7 15" id="KW-0378">Hydrolase</keyword>
<accession>A0A0W1A6F2</accession>
<evidence type="ECO:0000256" key="3">
    <source>
        <dbReference type="ARBA" id="ARBA00006576"/>
    </source>
</evidence>
<dbReference type="RefSeq" id="WP_058493909.1">
    <property type="nucleotide sequence ID" value="NZ_CBCRUR010000008.1"/>
</dbReference>
<evidence type="ECO:0000256" key="12">
    <source>
        <dbReference type="PIRSR" id="PIRSR606262-1"/>
    </source>
</evidence>
<dbReference type="GO" id="GO:0072527">
    <property type="term" value="P:pyrimidine-containing compound metabolic process"/>
    <property type="evidence" value="ECO:0007669"/>
    <property type="project" value="UniProtKB-ARBA"/>
</dbReference>
<evidence type="ECO:0000256" key="13">
    <source>
        <dbReference type="PIRSR" id="PIRSR606262-2"/>
    </source>
</evidence>
<evidence type="ECO:0000313" key="17">
    <source>
        <dbReference type="EMBL" id="KTD76923.1"/>
    </source>
</evidence>
<dbReference type="PANTHER" id="PTHR11644">
    <property type="entry name" value="CYTIDINE DEAMINASE"/>
    <property type="match status" value="1"/>
</dbReference>
<evidence type="ECO:0000256" key="11">
    <source>
        <dbReference type="ARBA" id="ARBA00049558"/>
    </source>
</evidence>
<dbReference type="NCBIfam" id="TIGR01354">
    <property type="entry name" value="cyt_deam_tetra"/>
    <property type="match status" value="1"/>
</dbReference>
<comment type="similarity">
    <text evidence="3 15">Belongs to the cytidine and deoxycytidylate deaminase family.</text>
</comment>
<reference evidence="17 18" key="1">
    <citation type="submission" date="2015-11" db="EMBL/GenBank/DDBJ databases">
        <title>Genomic analysis of 38 Legionella species identifies large and diverse effector repertoires.</title>
        <authorList>
            <person name="Burstein D."/>
            <person name="Amaro F."/>
            <person name="Zusman T."/>
            <person name="Lifshitz Z."/>
            <person name="Cohen O."/>
            <person name="Gilbert J.A."/>
            <person name="Pupko T."/>
            <person name="Shuman H.A."/>
            <person name="Segal G."/>
        </authorList>
    </citation>
    <scope>NUCLEOTIDE SEQUENCE [LARGE SCALE GENOMIC DNA]</scope>
    <source>
        <strain evidence="17 18">ATCC 49508</strain>
    </source>
</reference>
<proteinExistence type="inferred from homology"/>
<evidence type="ECO:0000256" key="5">
    <source>
        <dbReference type="ARBA" id="ARBA00018266"/>
    </source>
</evidence>
<keyword evidence="8 14" id="KW-0862">Zinc</keyword>
<dbReference type="InterPro" id="IPR016192">
    <property type="entry name" value="APOBEC/CMP_deaminase_Zn-bd"/>
</dbReference>
<sequence>MDNLVSQMIHDAHESLKNAYAPYSKYHVGCCICTIDDKLYTGVNVENGSYGLTICAEGSAICNMITAGDRLIKKVVILSSDNLLCPPCGACRQRIHEFSTPDTMIYLCNKDSILCEMTINELIPLAFDIKP</sequence>
<dbReference type="PATRIC" id="fig|45076.6.peg.2352"/>
<dbReference type="GO" id="GO:0055086">
    <property type="term" value="P:nucleobase-containing small molecule metabolic process"/>
    <property type="evidence" value="ECO:0007669"/>
    <property type="project" value="UniProtKB-ARBA"/>
</dbReference>
<comment type="cofactor">
    <cofactor evidence="1 14 15">
        <name>Zn(2+)</name>
        <dbReference type="ChEBI" id="CHEBI:29105"/>
    </cofactor>
</comment>
<feature type="active site" description="Proton donor" evidence="12">
    <location>
        <position position="57"/>
    </location>
</feature>
<comment type="catalytic activity">
    <reaction evidence="10 15">
        <text>2'-deoxycytidine + H2O + H(+) = 2'-deoxyuridine + NH4(+)</text>
        <dbReference type="Rhea" id="RHEA:13433"/>
        <dbReference type="ChEBI" id="CHEBI:15377"/>
        <dbReference type="ChEBI" id="CHEBI:15378"/>
        <dbReference type="ChEBI" id="CHEBI:15698"/>
        <dbReference type="ChEBI" id="CHEBI:16450"/>
        <dbReference type="ChEBI" id="CHEBI:28938"/>
        <dbReference type="EC" id="3.5.4.5"/>
    </reaction>
</comment>
<feature type="domain" description="CMP/dCMP-type deaminase" evidence="16">
    <location>
        <begin position="3"/>
        <end position="130"/>
    </location>
</feature>
<dbReference type="OrthoDB" id="9795347at2"/>